<feature type="region of interest" description="Disordered" evidence="4">
    <location>
        <begin position="1439"/>
        <end position="1465"/>
    </location>
</feature>
<feature type="compositionally biased region" description="Low complexity" evidence="4">
    <location>
        <begin position="960"/>
        <end position="973"/>
    </location>
</feature>
<dbReference type="SUPFAM" id="SSF56235">
    <property type="entry name" value="N-terminal nucleophile aminohydrolases (Ntn hydrolases)"/>
    <property type="match status" value="1"/>
</dbReference>
<proteinExistence type="predicted"/>
<dbReference type="PROSITE" id="PS51464">
    <property type="entry name" value="SIS"/>
    <property type="match status" value="1"/>
</dbReference>
<feature type="domain" description="Glutamine amidotransferase type-2" evidence="5">
    <location>
        <begin position="2"/>
        <end position="324"/>
    </location>
</feature>
<dbReference type="Gene3D" id="3.60.20.10">
    <property type="entry name" value="Glutamine Phosphoribosylpyrophosphate, subunit 1, domain 1"/>
    <property type="match status" value="1"/>
</dbReference>
<organism evidence="7 8">
    <name type="scientific">Diploscapter pachys</name>
    <dbReference type="NCBI Taxonomy" id="2018661"/>
    <lineage>
        <taxon>Eukaryota</taxon>
        <taxon>Metazoa</taxon>
        <taxon>Ecdysozoa</taxon>
        <taxon>Nematoda</taxon>
        <taxon>Chromadorea</taxon>
        <taxon>Rhabditida</taxon>
        <taxon>Rhabditina</taxon>
        <taxon>Rhabditomorpha</taxon>
        <taxon>Rhabditoidea</taxon>
        <taxon>Rhabditidae</taxon>
        <taxon>Diploscapter</taxon>
    </lineage>
</organism>
<dbReference type="Gene3D" id="3.40.50.10490">
    <property type="entry name" value="Glucose-6-phosphate isomerase like protein, domain 1"/>
    <property type="match status" value="3"/>
</dbReference>
<evidence type="ECO:0000256" key="2">
    <source>
        <dbReference type="ARBA" id="ARBA00022737"/>
    </source>
</evidence>
<comment type="caution">
    <text evidence="7">The sequence shown here is derived from an EMBL/GenBank/DDBJ whole genome shotgun (WGS) entry which is preliminary data.</text>
</comment>
<feature type="compositionally biased region" description="Low complexity" evidence="4">
    <location>
        <begin position="991"/>
        <end position="1006"/>
    </location>
</feature>
<evidence type="ECO:0000313" key="8">
    <source>
        <dbReference type="Proteomes" id="UP000218231"/>
    </source>
</evidence>
<dbReference type="SMART" id="SM00320">
    <property type="entry name" value="WD40"/>
    <property type="match status" value="9"/>
</dbReference>
<evidence type="ECO:0000256" key="1">
    <source>
        <dbReference type="ARBA" id="ARBA00022574"/>
    </source>
</evidence>
<feature type="region of interest" description="Disordered" evidence="4">
    <location>
        <begin position="945"/>
        <end position="1030"/>
    </location>
</feature>
<dbReference type="InterPro" id="IPR036322">
    <property type="entry name" value="WD40_repeat_dom_sf"/>
</dbReference>
<dbReference type="GO" id="GO:1901135">
    <property type="term" value="P:carbohydrate derivative metabolic process"/>
    <property type="evidence" value="ECO:0007669"/>
    <property type="project" value="InterPro"/>
</dbReference>
<dbReference type="CDD" id="cd05008">
    <property type="entry name" value="SIS_GlmS_GlmD_1"/>
    <property type="match status" value="1"/>
</dbReference>
<dbReference type="STRING" id="2018661.A0A2A2L687"/>
<sequence length="1828" mass="203869">MCGIFAYVNYLQPKKREEIVQVLLQGLQRMEYRGYDSAGIAIDSSNDLNDVHSKVALLRKTGKVSVLEDFIKELPSNSLDMSMVLNVHCGIAHTRWATHGSPKDVNSHPQRSNSDNEFVVVHNGIITNFKEIKEYLTKKGHKFESETDTEVIAKLAQHVHDRYPGVNFRQLVEIVVQQLEGAFALAFKSTNFPGQLVATRRGSPLLVGIKSTGDLRSNNIPVLFSKGRRLFSSTATHLRDASFTSENQSVLNLSQSMISLTPRCPALDSADNSTTSIRALHSSSAIEEESGIEYFVASDASAIVEHTKQVIFLEDDDVVFVEDGTLSIHRISKRPTDGQANDVQKREVISLNMELQEIMKVGDEEIENRGSFSTFMQKEIFEQPDSVVNTMRGRVLPSGQVVLGGITDYLPDIKRCRRLILVACGTSYHSAIACRQILEELSELPVVVELASDFLDRQTPVFRDDVCMFVSQSGETADTLMALRYCKPHGALTIGITNTVGSSICRESHCGVHINAGPEIGVASTKAYTSQIVALLMFALTLSDDRISMQSRRNHVVQALRELPEMIRRVLQLDSQKSLNALQQVVARSGVPMIIADESVPLSDLAGMKQVLRVPRTVDCLQSILTVIPLQLLAFHIAEKNGFNVDRPRNLAKSVTVDALLKMMNLPRPGPISDDSGLFISTRQRIIDAVMAKSEHWNQFDDIPSELRRVPSLNPSDLFKNIQDKDKRDPLVYFDTQIYTRLFCVVRDKITLLQLAKAANQDEELLLRFQSLMHEGMEQNAEGERVMLTEVFSKWCRQASKCGEECSVLPISMTRNQICRIQMSNVPCLFVTAQETPNSHRLDFTTRRRNSPYTVSFMISRMPVNMEVDHCNLILLVDIPGLTKGEADSRREKSDHSLVSRILDALYNGVHFSTMITEYLWPGIDFYRDNQDLEAKRKAEKTFKEKATMTKFERRRNELSQTSQMSQSQNQRQKVMNHNHNASLVNGHGLNSNSNSNQNHQQQQQQPRDPTPSKESHSQTPNSNSAIRRSEIYRYNADKPLFTAAWSHKSDLRYRLAVGTLAEREQGNKVSIIQLEESGPGELVEKASFPTDFPVNAISFIPDLTCRFPDLIATSGDCLKIWKINDNNSVSIECQLTSNKSSQYSSALTSLTWNEVEPRLIGTSSIDTTCTIFEIETGQAIGTVKPSSTTAQVKTQRIAHDKPVHDIAFSKVHNGQDHFATVGADGSARMFDLRHLEHSTIVYEDPHKTPLMRLAWNQQEPFYLATFAQDSSEITILDIRIPCNPLSRLKNHSLSVNGIAWAPHSSSHICDDMQALIWDLQHLPRPIEDPILAYSAAGEHFSSECDRPSIAPSCLFPTRFRLNMQSVSGGVIAVSKPLLMDQPSSSSSSLPSQSATFLFGTPSSTRTGAHYATNLAPQPYIASSHPTAHLPVTIQAQNPIGGQQAGSSSAQSQTQHNPQPTPQMMQTDTVENMDAAGPSNPDTSMGSVSKEEDKRKEIYGYDAPHTLFSSAWSLATDPQRRFRLAASSFIEEYSNKIYIVQLDEEAGELVLRNSFDHPYPATKVAWIPDTKGNYPDLIATSGDYLRLWKLGADNSAKIEALLNTNRTAEYCAPLTSFDWNEVDLNLIGTSSIDTTCTVWQLETGQAVGSTRSVDGTVRTQLIAHDKEVFDISFSRGNKDLFASVGADGSVRLFDLRHLEHSTIIYEDAARTPLLRLSWNRNDNNYLATFAMDSCEVIILDMRLPCTPVAKLSNHRAPINGLSWAPHSSSHICTGGDDSMALIWDVHELPRPIDDPILAYQAGGEVKEKPFNLVVDNYTENSQNNQYFN</sequence>
<feature type="compositionally biased region" description="Polar residues" evidence="4">
    <location>
        <begin position="1018"/>
        <end position="1027"/>
    </location>
</feature>
<feature type="compositionally biased region" description="Basic and acidic residues" evidence="4">
    <location>
        <begin position="945"/>
        <end position="958"/>
    </location>
</feature>
<dbReference type="FunFam" id="3.40.50.10490:FF:000001">
    <property type="entry name" value="Glutamine--fructose-6-phosphate aminotransferase [isomerizing]"/>
    <property type="match status" value="1"/>
</dbReference>
<feature type="domain" description="SIS" evidence="6">
    <location>
        <begin position="409"/>
        <end position="548"/>
    </location>
</feature>
<dbReference type="InterPro" id="IPR035466">
    <property type="entry name" value="GlmS/AgaS_SIS"/>
</dbReference>
<dbReference type="InterPro" id="IPR001680">
    <property type="entry name" value="WD40_rpt"/>
</dbReference>
<feature type="compositionally biased region" description="Polar residues" evidence="4">
    <location>
        <begin position="1454"/>
        <end position="1465"/>
    </location>
</feature>
<keyword evidence="1 3" id="KW-0853">WD repeat</keyword>
<dbReference type="SUPFAM" id="SSF53697">
    <property type="entry name" value="SIS domain"/>
    <property type="match status" value="1"/>
</dbReference>
<dbReference type="GO" id="GO:0097367">
    <property type="term" value="F:carbohydrate derivative binding"/>
    <property type="evidence" value="ECO:0007669"/>
    <property type="project" value="InterPro"/>
</dbReference>
<evidence type="ECO:0000259" key="5">
    <source>
        <dbReference type="PROSITE" id="PS51278"/>
    </source>
</evidence>
<dbReference type="EMBL" id="LIAE01007140">
    <property type="protein sequence ID" value="PAV81680.1"/>
    <property type="molecule type" value="Genomic_DNA"/>
</dbReference>
<evidence type="ECO:0000256" key="4">
    <source>
        <dbReference type="SAM" id="MobiDB-lite"/>
    </source>
</evidence>
<dbReference type="OrthoDB" id="24670at2759"/>
<feature type="compositionally biased region" description="Polar residues" evidence="4">
    <location>
        <begin position="974"/>
        <end position="984"/>
    </location>
</feature>
<keyword evidence="2" id="KW-0677">Repeat</keyword>
<dbReference type="InterPro" id="IPR001347">
    <property type="entry name" value="SIS_dom"/>
</dbReference>
<dbReference type="InterPro" id="IPR035490">
    <property type="entry name" value="GlmS/FrlB_SIS"/>
</dbReference>
<feature type="repeat" description="WD" evidence="3">
    <location>
        <begin position="1751"/>
        <end position="1785"/>
    </location>
</feature>
<dbReference type="InterPro" id="IPR015943">
    <property type="entry name" value="WD40/YVTN_repeat-like_dom_sf"/>
</dbReference>
<dbReference type="Proteomes" id="UP000218231">
    <property type="component" value="Unassembled WGS sequence"/>
</dbReference>
<feature type="repeat" description="WD" evidence="3">
    <location>
        <begin position="1661"/>
        <end position="1696"/>
    </location>
</feature>
<dbReference type="SUPFAM" id="SSF50978">
    <property type="entry name" value="WD40 repeat-like"/>
    <property type="match status" value="2"/>
</dbReference>
<dbReference type="PANTHER" id="PTHR19919">
    <property type="entry name" value="WD REPEAT CONTAINING PROTEIN"/>
    <property type="match status" value="1"/>
</dbReference>
<dbReference type="Gene3D" id="2.130.10.10">
    <property type="entry name" value="YVTN repeat-like/Quinoprotein amine dehydrogenase"/>
    <property type="match status" value="2"/>
</dbReference>
<evidence type="ECO:0000256" key="3">
    <source>
        <dbReference type="PROSITE-ProRule" id="PRU00221"/>
    </source>
</evidence>
<dbReference type="InterPro" id="IPR017932">
    <property type="entry name" value="GATase_2_dom"/>
</dbReference>
<evidence type="ECO:0000259" key="6">
    <source>
        <dbReference type="PROSITE" id="PS51464"/>
    </source>
</evidence>
<dbReference type="CDD" id="cd00714">
    <property type="entry name" value="GFAT"/>
    <property type="match status" value="1"/>
</dbReference>
<dbReference type="Pfam" id="PF00400">
    <property type="entry name" value="WD40"/>
    <property type="match status" value="2"/>
</dbReference>
<dbReference type="PROSITE" id="PS50294">
    <property type="entry name" value="WD_REPEATS_REGION"/>
    <property type="match status" value="1"/>
</dbReference>
<dbReference type="InterPro" id="IPR047084">
    <property type="entry name" value="GFAT_N"/>
</dbReference>
<reference evidence="7 8" key="1">
    <citation type="journal article" date="2017" name="Curr. Biol.">
        <title>Genome architecture and evolution of a unichromosomal asexual nematode.</title>
        <authorList>
            <person name="Fradin H."/>
            <person name="Zegar C."/>
            <person name="Gutwein M."/>
            <person name="Lucas J."/>
            <person name="Kovtun M."/>
            <person name="Corcoran D."/>
            <person name="Baugh L.R."/>
            <person name="Kiontke K."/>
            <person name="Gunsalus K."/>
            <person name="Fitch D.H."/>
            <person name="Piano F."/>
        </authorList>
    </citation>
    <scope>NUCLEOTIDE SEQUENCE [LARGE SCALE GENOMIC DNA]</scope>
    <source>
        <strain evidence="7">PF1309</strain>
    </source>
</reference>
<accession>A0A2A2L687</accession>
<gene>
    <name evidence="7" type="ORF">WR25_04713</name>
</gene>
<evidence type="ECO:0000313" key="7">
    <source>
        <dbReference type="EMBL" id="PAV81680.1"/>
    </source>
</evidence>
<feature type="compositionally biased region" description="Low complexity" evidence="4">
    <location>
        <begin position="1441"/>
        <end position="1453"/>
    </location>
</feature>
<dbReference type="Pfam" id="PF13522">
    <property type="entry name" value="GATase_6"/>
    <property type="match status" value="1"/>
</dbReference>
<dbReference type="InterPro" id="IPR046348">
    <property type="entry name" value="SIS_dom_sf"/>
</dbReference>
<dbReference type="InterPro" id="IPR045159">
    <property type="entry name" value="DCAF7-like"/>
</dbReference>
<dbReference type="Pfam" id="PF01380">
    <property type="entry name" value="SIS"/>
    <property type="match status" value="1"/>
</dbReference>
<protein>
    <submittedName>
        <fullName evidence="7">Uncharacterized protein</fullName>
    </submittedName>
</protein>
<keyword evidence="8" id="KW-1185">Reference proteome</keyword>
<dbReference type="PROSITE" id="PS50082">
    <property type="entry name" value="WD_REPEATS_2"/>
    <property type="match status" value="2"/>
</dbReference>
<dbReference type="InterPro" id="IPR019775">
    <property type="entry name" value="WD40_repeat_CS"/>
</dbReference>
<dbReference type="CDD" id="cd05009">
    <property type="entry name" value="SIS_GlmS_GlmD_2"/>
    <property type="match status" value="1"/>
</dbReference>
<name>A0A2A2L687_9BILA</name>
<dbReference type="InterPro" id="IPR029055">
    <property type="entry name" value="Ntn_hydrolases_N"/>
</dbReference>
<feature type="region of interest" description="Disordered" evidence="4">
    <location>
        <begin position="1472"/>
        <end position="1491"/>
    </location>
</feature>
<dbReference type="PROSITE" id="PS51278">
    <property type="entry name" value="GATASE_TYPE_2"/>
    <property type="match status" value="1"/>
</dbReference>
<dbReference type="PROSITE" id="PS00678">
    <property type="entry name" value="WD_REPEATS_1"/>
    <property type="match status" value="1"/>
</dbReference>